<evidence type="ECO:0000259" key="1">
    <source>
        <dbReference type="SMART" id="SM01324"/>
    </source>
</evidence>
<comment type="caution">
    <text evidence="2">The sequence shown here is derived from an EMBL/GenBank/DDBJ whole genome shotgun (WGS) entry which is preliminary data.</text>
</comment>
<keyword evidence="3" id="KW-1185">Reference proteome</keyword>
<sequence>MFYHNLRRMGLIFGVLILLSSCSSKEQSKFTKEENSNKAVSPANPVREYIINDSNKVLLNADNVSNMDGHILELARNEIYARHGYIFKRKDLADYFSSKKWYKKNQNYKEAFTDIEKKNIELLHTYSAKYAAYQLIPVHTDDYRVKDYEGSNTFKQQQMVIDLNGDGISDDVELNVPKTEGDTTWTLKVNGTSLQFEGEDVYPYFDIVDLNINDPYFEIAFQFDSQYSYWRETYFYYYDGHKISPVGTVPDFAAHSSMIDGHGTVKGIDQGKELQTWYRELVFRLDAEHQLREEEQDFYPMSPPTVLTAKKELRLQKLRNSDEEYLQINPGDQVSFLGEDNRGYIKFELSTGLTGWFQAGDKYDFTDYFEGLILYG</sequence>
<dbReference type="InterPro" id="IPR025582">
    <property type="entry name" value="YARHG_dom"/>
</dbReference>
<reference evidence="2 3" key="1">
    <citation type="submission" date="2016-10" db="EMBL/GenBank/DDBJ databases">
        <title>Paenibacillus species isolates.</title>
        <authorList>
            <person name="Beno S.M."/>
        </authorList>
    </citation>
    <scope>NUCLEOTIDE SEQUENCE [LARGE SCALE GENOMIC DNA]</scope>
    <source>
        <strain evidence="2 3">FSL H7-0744</strain>
    </source>
</reference>
<dbReference type="Pfam" id="PF13308">
    <property type="entry name" value="YARHG"/>
    <property type="match status" value="1"/>
</dbReference>
<dbReference type="EMBL" id="MPTB01000008">
    <property type="protein sequence ID" value="OMD49848.1"/>
    <property type="molecule type" value="Genomic_DNA"/>
</dbReference>
<accession>A0ABX3HH00</accession>
<evidence type="ECO:0000313" key="3">
    <source>
        <dbReference type="Proteomes" id="UP000187412"/>
    </source>
</evidence>
<feature type="domain" description="YARHG" evidence="1">
    <location>
        <begin position="47"/>
        <end position="128"/>
    </location>
</feature>
<proteinExistence type="predicted"/>
<dbReference type="PROSITE" id="PS51257">
    <property type="entry name" value="PROKAR_LIPOPROTEIN"/>
    <property type="match status" value="1"/>
</dbReference>
<organism evidence="2 3">
    <name type="scientific">Paenibacillus borealis</name>
    <dbReference type="NCBI Taxonomy" id="160799"/>
    <lineage>
        <taxon>Bacteria</taxon>
        <taxon>Bacillati</taxon>
        <taxon>Bacillota</taxon>
        <taxon>Bacilli</taxon>
        <taxon>Bacillales</taxon>
        <taxon>Paenibacillaceae</taxon>
        <taxon>Paenibacillus</taxon>
    </lineage>
</organism>
<name>A0ABX3HH00_PAEBO</name>
<evidence type="ECO:0000313" key="2">
    <source>
        <dbReference type="EMBL" id="OMD49848.1"/>
    </source>
</evidence>
<dbReference type="Gene3D" id="1.20.58.1690">
    <property type="match status" value="1"/>
</dbReference>
<dbReference type="SMART" id="SM01324">
    <property type="entry name" value="YARHG"/>
    <property type="match status" value="1"/>
</dbReference>
<dbReference type="InterPro" id="IPR038434">
    <property type="entry name" value="YARHG_sf"/>
</dbReference>
<dbReference type="Proteomes" id="UP000187412">
    <property type="component" value="Unassembled WGS sequence"/>
</dbReference>
<protein>
    <recommendedName>
        <fullName evidence="1">YARHG domain-containing protein</fullName>
    </recommendedName>
</protein>
<gene>
    <name evidence="2" type="ORF">BSK56_07825</name>
</gene>
<dbReference type="RefSeq" id="WP_076110051.1">
    <property type="nucleotide sequence ID" value="NZ_MPTB01000008.1"/>
</dbReference>